<evidence type="ECO:0000256" key="1">
    <source>
        <dbReference type="SAM" id="Coils"/>
    </source>
</evidence>
<reference evidence="3 4" key="1">
    <citation type="journal article" date="2023" name="Int. J. Syst. Evol. Microbiol.">
        <title>The observation of taxonomic boundaries for the 16SrII and 16SrXXV phytoplasmas using genome-based delimitation.</title>
        <authorList>
            <person name="Rodrigues Jardim B."/>
            <person name="Tran-Nguyen L.T.T."/>
            <person name="Gambley C."/>
            <person name="Al-Sadi A.M."/>
            <person name="Al-Subhi A.M."/>
            <person name="Foissac X."/>
            <person name="Salar P."/>
            <person name="Cai H."/>
            <person name="Yang J.Y."/>
            <person name="Davis R."/>
            <person name="Jones L."/>
            <person name="Rodoni B."/>
            <person name="Constable F.E."/>
        </authorList>
    </citation>
    <scope>NUCLEOTIDE SEQUENCE [LARGE SCALE GENOMIC DNA]</scope>
    <source>
        <strain evidence="3">BAWM-322</strain>
    </source>
</reference>
<evidence type="ECO:0000313" key="3">
    <source>
        <dbReference type="EMBL" id="MEK0312050.1"/>
    </source>
</evidence>
<protein>
    <submittedName>
        <fullName evidence="3">Uncharacterized protein</fullName>
    </submittedName>
</protein>
<evidence type="ECO:0000256" key="2">
    <source>
        <dbReference type="SAM" id="Phobius"/>
    </source>
</evidence>
<name>A0ABU8ZST7_9MOLU</name>
<evidence type="ECO:0000313" key="4">
    <source>
        <dbReference type="Proteomes" id="UP001382955"/>
    </source>
</evidence>
<proteinExistence type="predicted"/>
<organism evidence="3 4">
    <name type="scientific">Candidatus Phytoplasma fabacearum</name>
    <dbReference type="NCBI Taxonomy" id="2982628"/>
    <lineage>
        <taxon>Bacteria</taxon>
        <taxon>Bacillati</taxon>
        <taxon>Mycoplasmatota</taxon>
        <taxon>Mollicutes</taxon>
        <taxon>Acholeplasmatales</taxon>
        <taxon>Acholeplasmataceae</taxon>
        <taxon>Candidatus Phytoplasma</taxon>
        <taxon>16SrII (Peanut WB group)</taxon>
    </lineage>
</organism>
<feature type="non-terminal residue" evidence="3">
    <location>
        <position position="1"/>
    </location>
</feature>
<keyword evidence="2" id="KW-0812">Transmembrane</keyword>
<dbReference type="Proteomes" id="UP001382955">
    <property type="component" value="Unassembled WGS sequence"/>
</dbReference>
<sequence>IKTQENTITQLNQDKTDLETAKNALETAKNKIISDREQTIVTLTENEEINFEQKKYLYNKINKIPKQKKLMFSNKFISLIKQYLKNFSLINNKTWKLLCKIYFIIILCVINILFYSLLIERFKSH</sequence>
<dbReference type="EMBL" id="JAOSIK010000022">
    <property type="protein sequence ID" value="MEK0312050.1"/>
    <property type="molecule type" value="Genomic_DNA"/>
</dbReference>
<keyword evidence="4" id="KW-1185">Reference proteome</keyword>
<keyword evidence="2" id="KW-1133">Transmembrane helix</keyword>
<dbReference type="RefSeq" id="WP_304512522.1">
    <property type="nucleotide sequence ID" value="NZ_JAOSIK010000022.1"/>
</dbReference>
<feature type="coiled-coil region" evidence="1">
    <location>
        <begin position="1"/>
        <end position="38"/>
    </location>
</feature>
<feature type="transmembrane region" description="Helical" evidence="2">
    <location>
        <begin position="101"/>
        <end position="119"/>
    </location>
</feature>
<keyword evidence="2" id="KW-0472">Membrane</keyword>
<gene>
    <name evidence="3" type="ORF">OC725_02115</name>
</gene>
<comment type="caution">
    <text evidence="3">The sequence shown here is derived from an EMBL/GenBank/DDBJ whole genome shotgun (WGS) entry which is preliminary data.</text>
</comment>
<accession>A0ABU8ZST7</accession>
<keyword evidence="1" id="KW-0175">Coiled coil</keyword>